<feature type="domain" description="FHA" evidence="4">
    <location>
        <begin position="94"/>
        <end position="151"/>
    </location>
</feature>
<evidence type="ECO:0000256" key="1">
    <source>
        <dbReference type="ARBA" id="ARBA00022737"/>
    </source>
</evidence>
<dbReference type="Gene3D" id="2.130.10.30">
    <property type="entry name" value="Regulator of chromosome condensation 1/beta-lactamase-inhibitor protein II"/>
    <property type="match status" value="2"/>
</dbReference>
<dbReference type="SUPFAM" id="SSF49879">
    <property type="entry name" value="SMAD/FHA domain"/>
    <property type="match status" value="1"/>
</dbReference>
<sequence>MEADDNTPPDREDSTQDDGLLDVGQTLGHFEAWLAKRRRLCEGALAKADEFAAAAARQVASLPQAAQAESSGWVLQALWPSGERVVPLFVGVAATAGRGPASALAIPHPCVSSVHLSVCVESVSPSLRVTIRDGSAAGHSSNGVYLGGKRVVGELRLGAEEVGARWGDEAAEEAGDITLNMRTRDQLAAKYGGAVPRLRLRRDNYEPERGGHPYGPFGMVPPVFVVPVPRRVSWASPKVLKVSAGELHSLLLCEDGHVYAFGNAHEGRLGLGPSSPPKHMTEPARLELGALAGVRVVDISAGSDHSLAVRADGRVAAWGSRHAILGGAPPPRPAESTGLPALVDETPELIHLASAGNKHSLLVGRDGGVYSFGHGYGGCLGHGADESDKFAPTKIEALSGVAVRVVAAGETHSLVMDGDGHVYEWGYEDTNSIDWSDEEDVEETPLHVRGEPVLLSERSHKFYDSFGRRSDPGADGDEKKKPVFNEPDLCASAIAAGWGMTAVRSATGLGSSGGGWTDCGVGFESSAWPGDEEATMVAAVKEEDEEEHEPQQAGCVIS</sequence>
<organism evidence="5 6">
    <name type="scientific">Emiliania huxleyi (strain CCMP1516)</name>
    <dbReference type="NCBI Taxonomy" id="280463"/>
    <lineage>
        <taxon>Eukaryota</taxon>
        <taxon>Haptista</taxon>
        <taxon>Haptophyta</taxon>
        <taxon>Prymnesiophyceae</taxon>
        <taxon>Isochrysidales</taxon>
        <taxon>Noelaerhabdaceae</taxon>
        <taxon>Emiliania</taxon>
    </lineage>
</organism>
<dbReference type="KEGG" id="ehx:EMIHUDRAFT_109459"/>
<dbReference type="PROSITE" id="PS50006">
    <property type="entry name" value="FHA_DOMAIN"/>
    <property type="match status" value="1"/>
</dbReference>
<dbReference type="PROSITE" id="PS50012">
    <property type="entry name" value="RCC1_3"/>
    <property type="match status" value="3"/>
</dbReference>
<evidence type="ECO:0000256" key="2">
    <source>
        <dbReference type="PROSITE-ProRule" id="PRU00235"/>
    </source>
</evidence>
<reference evidence="6" key="1">
    <citation type="journal article" date="2013" name="Nature">
        <title>Pan genome of the phytoplankton Emiliania underpins its global distribution.</title>
        <authorList>
            <person name="Read B.A."/>
            <person name="Kegel J."/>
            <person name="Klute M.J."/>
            <person name="Kuo A."/>
            <person name="Lefebvre S.C."/>
            <person name="Maumus F."/>
            <person name="Mayer C."/>
            <person name="Miller J."/>
            <person name="Monier A."/>
            <person name="Salamov A."/>
            <person name="Young J."/>
            <person name="Aguilar M."/>
            <person name="Claverie J.M."/>
            <person name="Frickenhaus S."/>
            <person name="Gonzalez K."/>
            <person name="Herman E.K."/>
            <person name="Lin Y.C."/>
            <person name="Napier J."/>
            <person name="Ogata H."/>
            <person name="Sarno A.F."/>
            <person name="Shmutz J."/>
            <person name="Schroeder D."/>
            <person name="de Vargas C."/>
            <person name="Verret F."/>
            <person name="von Dassow P."/>
            <person name="Valentin K."/>
            <person name="Van de Peer Y."/>
            <person name="Wheeler G."/>
            <person name="Dacks J.B."/>
            <person name="Delwiche C.F."/>
            <person name="Dyhrman S.T."/>
            <person name="Glockner G."/>
            <person name="John U."/>
            <person name="Richards T."/>
            <person name="Worden A.Z."/>
            <person name="Zhang X."/>
            <person name="Grigoriev I.V."/>
            <person name="Allen A.E."/>
            <person name="Bidle K."/>
            <person name="Borodovsky M."/>
            <person name="Bowler C."/>
            <person name="Brownlee C."/>
            <person name="Cock J.M."/>
            <person name="Elias M."/>
            <person name="Gladyshev V.N."/>
            <person name="Groth M."/>
            <person name="Guda C."/>
            <person name="Hadaegh A."/>
            <person name="Iglesias-Rodriguez M.D."/>
            <person name="Jenkins J."/>
            <person name="Jones B.M."/>
            <person name="Lawson T."/>
            <person name="Leese F."/>
            <person name="Lindquist E."/>
            <person name="Lobanov A."/>
            <person name="Lomsadze A."/>
            <person name="Malik S.B."/>
            <person name="Marsh M.E."/>
            <person name="Mackinder L."/>
            <person name="Mock T."/>
            <person name="Mueller-Roeber B."/>
            <person name="Pagarete A."/>
            <person name="Parker M."/>
            <person name="Probert I."/>
            <person name="Quesneville H."/>
            <person name="Raines C."/>
            <person name="Rensing S.A."/>
            <person name="Riano-Pachon D.M."/>
            <person name="Richier S."/>
            <person name="Rokitta S."/>
            <person name="Shiraiwa Y."/>
            <person name="Soanes D.M."/>
            <person name="van der Giezen M."/>
            <person name="Wahlund T.M."/>
            <person name="Williams B."/>
            <person name="Wilson W."/>
            <person name="Wolfe G."/>
            <person name="Wurch L.L."/>
        </authorList>
    </citation>
    <scope>NUCLEOTIDE SEQUENCE</scope>
</reference>
<dbReference type="RefSeq" id="XP_005790791.1">
    <property type="nucleotide sequence ID" value="XM_005790734.1"/>
</dbReference>
<dbReference type="PANTHER" id="PTHR22870">
    <property type="entry name" value="REGULATOR OF CHROMOSOME CONDENSATION"/>
    <property type="match status" value="1"/>
</dbReference>
<dbReference type="AlphaFoldDB" id="A0A0D3KRH7"/>
<evidence type="ECO:0000259" key="4">
    <source>
        <dbReference type="PROSITE" id="PS50006"/>
    </source>
</evidence>
<dbReference type="HOGENOM" id="CLU_488732_0_0_1"/>
<dbReference type="EnsemblProtists" id="EOD38362">
    <property type="protein sequence ID" value="EOD38362"/>
    <property type="gene ID" value="EMIHUDRAFT_109459"/>
</dbReference>
<dbReference type="Pfam" id="PF00415">
    <property type="entry name" value="RCC1"/>
    <property type="match status" value="2"/>
</dbReference>
<name>A0A0D3KRH7_EMIH1</name>
<dbReference type="SMART" id="SM00240">
    <property type="entry name" value="FHA"/>
    <property type="match status" value="1"/>
</dbReference>
<dbReference type="InterPro" id="IPR009091">
    <property type="entry name" value="RCC1/BLIP-II"/>
</dbReference>
<dbReference type="eggNOG" id="KOG0941">
    <property type="taxonomic scope" value="Eukaryota"/>
</dbReference>
<dbReference type="PANTHER" id="PTHR22870:SF395">
    <property type="entry name" value="UVB-RESISTANCE PROTEIN UVR8-RELATED"/>
    <property type="match status" value="1"/>
</dbReference>
<evidence type="ECO:0000256" key="3">
    <source>
        <dbReference type="SAM" id="MobiDB-lite"/>
    </source>
</evidence>
<dbReference type="InterPro" id="IPR051210">
    <property type="entry name" value="Ub_ligase/GEF_domain"/>
</dbReference>
<dbReference type="InterPro" id="IPR000253">
    <property type="entry name" value="FHA_dom"/>
</dbReference>
<feature type="repeat" description="RCC1" evidence="2">
    <location>
        <begin position="256"/>
        <end position="312"/>
    </location>
</feature>
<dbReference type="Proteomes" id="UP000013827">
    <property type="component" value="Unassembled WGS sequence"/>
</dbReference>
<feature type="region of interest" description="Disordered" evidence="3">
    <location>
        <begin position="1"/>
        <end position="21"/>
    </location>
</feature>
<dbReference type="PaxDb" id="2903-EOD38362"/>
<dbReference type="InterPro" id="IPR008984">
    <property type="entry name" value="SMAD_FHA_dom_sf"/>
</dbReference>
<protein>
    <recommendedName>
        <fullName evidence="4">FHA domain-containing protein</fullName>
    </recommendedName>
</protein>
<dbReference type="SUPFAM" id="SSF50985">
    <property type="entry name" value="RCC1/BLIP-II"/>
    <property type="match status" value="1"/>
</dbReference>
<dbReference type="CDD" id="cd00060">
    <property type="entry name" value="FHA"/>
    <property type="match status" value="1"/>
</dbReference>
<dbReference type="InterPro" id="IPR000408">
    <property type="entry name" value="Reg_chr_condens"/>
</dbReference>
<dbReference type="GeneID" id="17283632"/>
<keyword evidence="1" id="KW-0677">Repeat</keyword>
<dbReference type="PROSITE" id="PS00626">
    <property type="entry name" value="RCC1_2"/>
    <property type="match status" value="3"/>
</dbReference>
<feature type="compositionally biased region" description="Basic and acidic residues" evidence="3">
    <location>
        <begin position="465"/>
        <end position="483"/>
    </location>
</feature>
<evidence type="ECO:0000313" key="6">
    <source>
        <dbReference type="Proteomes" id="UP000013827"/>
    </source>
</evidence>
<evidence type="ECO:0000313" key="5">
    <source>
        <dbReference type="EnsemblProtists" id="EOD38362"/>
    </source>
</evidence>
<accession>A0A0D3KRH7</accession>
<reference evidence="5" key="2">
    <citation type="submission" date="2024-10" db="UniProtKB">
        <authorList>
            <consortium name="EnsemblProtists"/>
        </authorList>
    </citation>
    <scope>IDENTIFICATION</scope>
</reference>
<dbReference type="Gene3D" id="2.60.200.20">
    <property type="match status" value="1"/>
</dbReference>
<feature type="repeat" description="RCC1" evidence="2">
    <location>
        <begin position="313"/>
        <end position="366"/>
    </location>
</feature>
<keyword evidence="6" id="KW-1185">Reference proteome</keyword>
<proteinExistence type="predicted"/>
<dbReference type="Pfam" id="PF00498">
    <property type="entry name" value="FHA"/>
    <property type="match status" value="1"/>
</dbReference>
<feature type="region of interest" description="Disordered" evidence="3">
    <location>
        <begin position="465"/>
        <end position="484"/>
    </location>
</feature>
<dbReference type="PRINTS" id="PR00633">
    <property type="entry name" value="RCCNDNSATION"/>
</dbReference>
<feature type="repeat" description="RCC1" evidence="2">
    <location>
        <begin position="367"/>
        <end position="419"/>
    </location>
</feature>